<sequence>MTPILTDKRSQPWIADLGQGSRRPLSSPSITAASSWDLCSGSHALGCQRQLSKGRALFVASGWNPGTYVLGFCD</sequence>
<dbReference type="AlphaFoldDB" id="A0A8I2ZG02"/>
<accession>A0A8I2ZG02</accession>
<gene>
    <name evidence="1" type="ORF">HYQ45_010669</name>
</gene>
<protein>
    <submittedName>
        <fullName evidence="1">Uncharacterized protein</fullName>
    </submittedName>
</protein>
<proteinExistence type="predicted"/>
<dbReference type="Proteomes" id="UP000689129">
    <property type="component" value="Unassembled WGS sequence"/>
</dbReference>
<evidence type="ECO:0000313" key="2">
    <source>
        <dbReference type="Proteomes" id="UP000689129"/>
    </source>
</evidence>
<reference evidence="1" key="1">
    <citation type="journal article" date="2021" name="Mol. Plant Pathol.">
        <title>A 20-kb lineage-specific genomic region tames virulence in pathogenic amphidiploid Verticillium longisporum.</title>
        <authorList>
            <person name="Harting R."/>
            <person name="Starke J."/>
            <person name="Kusch H."/>
            <person name="Poggeler S."/>
            <person name="Maurus I."/>
            <person name="Schluter R."/>
            <person name="Landesfeind M."/>
            <person name="Bulla I."/>
            <person name="Nowrousian M."/>
            <person name="de Jonge R."/>
            <person name="Stahlhut G."/>
            <person name="Hoff K.J."/>
            <person name="Asshauer K.P."/>
            <person name="Thurmer A."/>
            <person name="Stanke M."/>
            <person name="Daniel R."/>
            <person name="Morgenstern B."/>
            <person name="Thomma B.P.H.J."/>
            <person name="Kronstad J.W."/>
            <person name="Braus-Stromeyer S.A."/>
            <person name="Braus G.H."/>
        </authorList>
    </citation>
    <scope>NUCLEOTIDE SEQUENCE</scope>
    <source>
        <strain evidence="1">Vl32</strain>
    </source>
</reference>
<name>A0A8I2ZG02_VERLO</name>
<evidence type="ECO:0000313" key="1">
    <source>
        <dbReference type="EMBL" id="KAG7130564.1"/>
    </source>
</evidence>
<organism evidence="1 2">
    <name type="scientific">Verticillium longisporum</name>
    <name type="common">Verticillium dahliae var. longisporum</name>
    <dbReference type="NCBI Taxonomy" id="100787"/>
    <lineage>
        <taxon>Eukaryota</taxon>
        <taxon>Fungi</taxon>
        <taxon>Dikarya</taxon>
        <taxon>Ascomycota</taxon>
        <taxon>Pezizomycotina</taxon>
        <taxon>Sordariomycetes</taxon>
        <taxon>Hypocreomycetidae</taxon>
        <taxon>Glomerellales</taxon>
        <taxon>Plectosphaerellaceae</taxon>
        <taxon>Verticillium</taxon>
    </lineage>
</organism>
<comment type="caution">
    <text evidence="1">The sequence shown here is derived from an EMBL/GenBank/DDBJ whole genome shotgun (WGS) entry which is preliminary data.</text>
</comment>
<dbReference type="EMBL" id="JAEMWZ010000227">
    <property type="protein sequence ID" value="KAG7130564.1"/>
    <property type="molecule type" value="Genomic_DNA"/>
</dbReference>